<gene>
    <name evidence="9" type="primary">hemH</name>
    <name evidence="7" type="synonym">cpfC</name>
    <name evidence="9" type="ORF">B843_07225</name>
</gene>
<dbReference type="GO" id="GO:0005737">
    <property type="term" value="C:cytoplasm"/>
    <property type="evidence" value="ECO:0007669"/>
    <property type="project" value="UniProtKB-SubCell"/>
</dbReference>
<feature type="binding site" evidence="7">
    <location>
        <position position="197"/>
    </location>
    <ligand>
        <name>Fe(2+)</name>
        <dbReference type="ChEBI" id="CHEBI:29033"/>
    </ligand>
</feature>
<evidence type="ECO:0000256" key="5">
    <source>
        <dbReference type="ARBA" id="ARBA00023244"/>
    </source>
</evidence>
<organism evidence="9 10">
    <name type="scientific">Corynebacterium vitaeruminis DSM 20294</name>
    <dbReference type="NCBI Taxonomy" id="1224164"/>
    <lineage>
        <taxon>Bacteria</taxon>
        <taxon>Bacillati</taxon>
        <taxon>Actinomycetota</taxon>
        <taxon>Actinomycetes</taxon>
        <taxon>Mycobacteriales</taxon>
        <taxon>Corynebacteriaceae</taxon>
        <taxon>Corynebacterium</taxon>
    </lineage>
</organism>
<evidence type="ECO:0000256" key="6">
    <source>
        <dbReference type="ARBA" id="ARBA00024536"/>
    </source>
</evidence>
<keyword evidence="2 7" id="KW-0408">Iron</keyword>
<dbReference type="SUPFAM" id="SSF53800">
    <property type="entry name" value="Chelatase"/>
    <property type="match status" value="1"/>
</dbReference>
<comment type="pathway">
    <text evidence="1 7">Porphyrin-containing compound metabolism; protoheme biosynthesis.</text>
</comment>
<dbReference type="CDD" id="cd00419">
    <property type="entry name" value="Ferrochelatase_C"/>
    <property type="match status" value="1"/>
</dbReference>
<protein>
    <recommendedName>
        <fullName evidence="7">Coproporphyrin III ferrochelatase</fullName>
        <ecNumber evidence="7">4.99.1.9</ecNumber>
    </recommendedName>
</protein>
<keyword evidence="10" id="KW-1185">Reference proteome</keyword>
<comment type="subcellular location">
    <subcellularLocation>
        <location evidence="7">Cytoplasm</location>
    </subcellularLocation>
</comment>
<evidence type="ECO:0000256" key="8">
    <source>
        <dbReference type="RuleBase" id="RU004185"/>
    </source>
</evidence>
<dbReference type="InterPro" id="IPR001015">
    <property type="entry name" value="Ferrochelatase"/>
</dbReference>
<dbReference type="GO" id="GO:0006783">
    <property type="term" value="P:heme biosynthetic process"/>
    <property type="evidence" value="ECO:0007669"/>
    <property type="project" value="UniProtKB-UniRule"/>
</dbReference>
<dbReference type="Proteomes" id="UP000019222">
    <property type="component" value="Chromosome"/>
</dbReference>
<evidence type="ECO:0000256" key="3">
    <source>
        <dbReference type="ARBA" id="ARBA00023133"/>
    </source>
</evidence>
<evidence type="ECO:0000256" key="4">
    <source>
        <dbReference type="ARBA" id="ARBA00023239"/>
    </source>
</evidence>
<dbReference type="InterPro" id="IPR033644">
    <property type="entry name" value="Ferrochelatase_C"/>
</dbReference>
<keyword evidence="7" id="KW-0963">Cytoplasm</keyword>
<name>W5Y1Q4_9CORY</name>
<comment type="caution">
    <text evidence="7">Lacks conserved residue(s) required for the propagation of feature annotation.</text>
</comment>
<evidence type="ECO:0000256" key="2">
    <source>
        <dbReference type="ARBA" id="ARBA00023004"/>
    </source>
</evidence>
<dbReference type="HOGENOM" id="CLU_018884_2_0_11"/>
<sequence>MNPLESTAPGWSPADVDALVVLSFGAPEGPEDIRPFLENVTRGRGIPPERLDEVGQHYNHFDGLSPLNELNREIIFNVEEELRRRGWDLPVYFGNRNWKPYANDVALELSRDGVRKAVVFATSAWGGYSGCKQYDEDIQAMREAQGAAGFEQTDFFKSRQFFDHPAFIELNAQAIADAYGRLPEAFRESARLVFTAHSIPVRADAASGTKADGNLYSRQVAEAARLVAAKAGISDYEVVWQSASGDGTVPWLEPDILDHEQSLHDAGVGAMVVCSVGFISDHMEVVWDLDHELAAQAKEHGMLVERAATVGPRPEFAKMIVDLIGESLAPETAKHSGCVASKGCSLNGAVCEPGCCPTRPRR</sequence>
<accession>W5Y1Q4</accession>
<keyword evidence="7" id="KW-0479">Metal-binding</keyword>
<comment type="catalytic activity">
    <reaction evidence="6">
        <text>Fe-coproporphyrin III + 2 H(+) = coproporphyrin III + Fe(2+)</text>
        <dbReference type="Rhea" id="RHEA:49572"/>
        <dbReference type="ChEBI" id="CHEBI:15378"/>
        <dbReference type="ChEBI" id="CHEBI:29033"/>
        <dbReference type="ChEBI" id="CHEBI:68438"/>
        <dbReference type="ChEBI" id="CHEBI:131725"/>
        <dbReference type="EC" id="4.99.1.9"/>
    </reaction>
    <physiologicalReaction direction="right-to-left" evidence="6">
        <dbReference type="Rhea" id="RHEA:49574"/>
    </physiologicalReaction>
</comment>
<evidence type="ECO:0000313" key="10">
    <source>
        <dbReference type="Proteomes" id="UP000019222"/>
    </source>
</evidence>
<dbReference type="EC" id="4.99.1.9" evidence="7"/>
<dbReference type="eggNOG" id="COG0276">
    <property type="taxonomic scope" value="Bacteria"/>
</dbReference>
<dbReference type="HAMAP" id="MF_00323">
    <property type="entry name" value="Ferrochelatase"/>
    <property type="match status" value="1"/>
</dbReference>
<dbReference type="NCBIfam" id="NF000689">
    <property type="entry name" value="PRK00035.2-1"/>
    <property type="match status" value="1"/>
</dbReference>
<reference evidence="9 10" key="1">
    <citation type="submission" date="2013-02" db="EMBL/GenBank/DDBJ databases">
        <title>The complete genome sequence of Corynebacterium vitaeruminis DSM 20294.</title>
        <authorList>
            <person name="Ruckert C."/>
            <person name="Albersmeier A."/>
            <person name="Kalinowski J."/>
        </authorList>
    </citation>
    <scope>NUCLEOTIDE SEQUENCE [LARGE SCALE GENOMIC DNA]</scope>
    <source>
        <strain evidence="10">ATCC 10234</strain>
    </source>
</reference>
<dbReference type="EMBL" id="CP004353">
    <property type="protein sequence ID" value="AHI22830.1"/>
    <property type="molecule type" value="Genomic_DNA"/>
</dbReference>
<feature type="binding site" evidence="7">
    <location>
        <position position="134"/>
    </location>
    <ligand>
        <name>Fe-coproporphyrin III</name>
        <dbReference type="ChEBI" id="CHEBI:68438"/>
    </ligand>
</feature>
<dbReference type="GO" id="GO:0004325">
    <property type="term" value="F:ferrochelatase activity"/>
    <property type="evidence" value="ECO:0007669"/>
    <property type="project" value="UniProtKB-UniRule"/>
</dbReference>
<dbReference type="Gene3D" id="3.40.50.1400">
    <property type="match status" value="2"/>
</dbReference>
<dbReference type="CDD" id="cd03411">
    <property type="entry name" value="Ferrochelatase_N"/>
    <property type="match status" value="1"/>
</dbReference>
<keyword evidence="3 7" id="KW-0350">Heme biosynthesis</keyword>
<dbReference type="InterPro" id="IPR033659">
    <property type="entry name" value="Ferrochelatase_N"/>
</dbReference>
<evidence type="ECO:0000256" key="7">
    <source>
        <dbReference type="HAMAP-Rule" id="MF_00323"/>
    </source>
</evidence>
<dbReference type="UniPathway" id="UPA00252"/>
<dbReference type="PATRIC" id="fig|1224164.3.peg.1449"/>
<keyword evidence="4 7" id="KW-0456">Lyase</keyword>
<proteinExistence type="inferred from homology"/>
<dbReference type="STRING" id="1224164.B843_07225"/>
<evidence type="ECO:0000313" key="9">
    <source>
        <dbReference type="EMBL" id="AHI22830.1"/>
    </source>
</evidence>
<feature type="binding site" evidence="7">
    <location>
        <position position="65"/>
    </location>
    <ligand>
        <name>Fe-coproporphyrin III</name>
        <dbReference type="ChEBI" id="CHEBI:68438"/>
    </ligand>
</feature>
<comment type="function">
    <text evidence="7">Involved in coproporphyrin-dependent heme b biosynthesis. Catalyzes the insertion of ferrous iron into coproporphyrin III to form Fe-coproporphyrin III.</text>
</comment>
<dbReference type="PANTHER" id="PTHR11108:SF1">
    <property type="entry name" value="FERROCHELATASE, MITOCHONDRIAL"/>
    <property type="match status" value="1"/>
</dbReference>
<keyword evidence="5 7" id="KW-0627">Porphyrin biosynthesis</keyword>
<feature type="binding site" evidence="7">
    <location>
        <position position="284"/>
    </location>
    <ligand>
        <name>Fe(2+)</name>
        <dbReference type="ChEBI" id="CHEBI:29033"/>
    </ligand>
</feature>
<evidence type="ECO:0000256" key="1">
    <source>
        <dbReference type="ARBA" id="ARBA00004744"/>
    </source>
</evidence>
<dbReference type="KEGG" id="cvt:B843_07225"/>
<dbReference type="GO" id="GO:0046872">
    <property type="term" value="F:metal ion binding"/>
    <property type="evidence" value="ECO:0007669"/>
    <property type="project" value="UniProtKB-KW"/>
</dbReference>
<dbReference type="Pfam" id="PF00762">
    <property type="entry name" value="Ferrochelatase"/>
    <property type="match status" value="1"/>
</dbReference>
<dbReference type="AlphaFoldDB" id="W5Y1Q4"/>
<dbReference type="PANTHER" id="PTHR11108">
    <property type="entry name" value="FERROCHELATASE"/>
    <property type="match status" value="1"/>
</dbReference>
<comment type="similarity">
    <text evidence="7 8">Belongs to the ferrochelatase family.</text>
</comment>